<feature type="transmembrane region" description="Helical" evidence="1">
    <location>
        <begin position="167"/>
        <end position="192"/>
    </location>
</feature>
<feature type="transmembrane region" description="Helical" evidence="1">
    <location>
        <begin position="78"/>
        <end position="97"/>
    </location>
</feature>
<accession>A0A261F3Q8</accession>
<comment type="caution">
    <text evidence="2">The sequence shown here is derived from an EMBL/GenBank/DDBJ whole genome shotgun (WGS) entry which is preliminary data.</text>
</comment>
<dbReference type="Proteomes" id="UP000243657">
    <property type="component" value="Unassembled WGS sequence"/>
</dbReference>
<feature type="transmembrane region" description="Helical" evidence="1">
    <location>
        <begin position="118"/>
        <end position="147"/>
    </location>
</feature>
<evidence type="ECO:0000256" key="1">
    <source>
        <dbReference type="SAM" id="Phobius"/>
    </source>
</evidence>
<feature type="transmembrane region" description="Helical" evidence="1">
    <location>
        <begin position="204"/>
        <end position="226"/>
    </location>
</feature>
<organism evidence="2 3">
    <name type="scientific">Alloscardovia macacae</name>
    <dbReference type="NCBI Taxonomy" id="1160091"/>
    <lineage>
        <taxon>Bacteria</taxon>
        <taxon>Bacillati</taxon>
        <taxon>Actinomycetota</taxon>
        <taxon>Actinomycetes</taxon>
        <taxon>Bifidobacteriales</taxon>
        <taxon>Bifidobacteriaceae</taxon>
        <taxon>Alloscardovia</taxon>
    </lineage>
</organism>
<proteinExistence type="predicted"/>
<evidence type="ECO:0000313" key="3">
    <source>
        <dbReference type="Proteomes" id="UP000243657"/>
    </source>
</evidence>
<feature type="transmembrane region" description="Helical" evidence="1">
    <location>
        <begin position="556"/>
        <end position="578"/>
    </location>
</feature>
<keyword evidence="1" id="KW-0472">Membrane</keyword>
<feature type="transmembrane region" description="Helical" evidence="1">
    <location>
        <begin position="37"/>
        <end position="58"/>
    </location>
</feature>
<feature type="transmembrane region" description="Helical" evidence="1">
    <location>
        <begin position="435"/>
        <end position="460"/>
    </location>
</feature>
<sequence>MNSKITSALADAWTVTRLKWAMNVSVINKSPWQAISFLLSCLWSVGLVVGSVAFTWFYAQSLEMTESAVKSSAGVLGLFWTVGVVFISVAQLLAFGNSGINARTLYRFGMKRRSIRNALILSNMMTPSGIGCFLALTGVMGILGMHFVLGTGTGLFGSSVLAVARVWVLAVVSSLLAVLLASVTVQAVLALAMVVMRKKAVRNIATAVFLIAVIVVSQLSSILGAADGASDPTSARASSFDVILSFGQGEVGQWLLWQPWGSFSSLPVLASMPGLVSGLFMAVAVLGYLVVFILLLKLFAWSMQYDITAGPTLSDSAEKAEKTQKDAQKKQNAMRLTLDPFELNFVTGRFTGIIARLMAAFARDMRYALTLLIPFVFVGIFAFQGVMLGRMQMMVVSIPSASWMLCLTSLNMLAYDGTPFILHTYAGVKGRVDWYARNVFFVSLAVAVQIIISVIVLVIPGAVEDYLLFAGVEVLSLILVIQGTALSSVISSVFLYPEPSADNPFKAPQGRTLAKLISPVLWFVCFALLFIPGGVTFWVSIAFFDLTPVAQVSILLGVQGVFALGYFFGGTELAGWLLDKRRLKIHTTLRGFAELSRA</sequence>
<keyword evidence="1" id="KW-1133">Transmembrane helix</keyword>
<keyword evidence="1" id="KW-0812">Transmembrane</keyword>
<feature type="transmembrane region" description="Helical" evidence="1">
    <location>
        <begin position="516"/>
        <end position="544"/>
    </location>
</feature>
<gene>
    <name evidence="2" type="ORF">ALMA_1309</name>
</gene>
<dbReference type="AlphaFoldDB" id="A0A261F3Q8"/>
<protein>
    <submittedName>
        <fullName evidence="2">Uncharacterized protein</fullName>
    </submittedName>
</protein>
<feature type="transmembrane region" description="Helical" evidence="1">
    <location>
        <begin position="466"/>
        <end position="496"/>
    </location>
</feature>
<evidence type="ECO:0000313" key="2">
    <source>
        <dbReference type="EMBL" id="OZG53744.1"/>
    </source>
</evidence>
<feature type="transmembrane region" description="Helical" evidence="1">
    <location>
        <begin position="275"/>
        <end position="296"/>
    </location>
</feature>
<name>A0A261F3Q8_9BIFI</name>
<feature type="transmembrane region" description="Helical" evidence="1">
    <location>
        <begin position="367"/>
        <end position="387"/>
    </location>
</feature>
<dbReference type="RefSeq" id="WP_148140283.1">
    <property type="nucleotide sequence ID" value="NZ_JBHLWS010000009.1"/>
</dbReference>
<keyword evidence="3" id="KW-1185">Reference proteome</keyword>
<reference evidence="2 3" key="1">
    <citation type="journal article" date="2017" name="BMC Genomics">
        <title>Comparative genomic and phylogenomic analyses of the Bifidobacteriaceae family.</title>
        <authorList>
            <person name="Lugli G.A."/>
            <person name="Milani C."/>
            <person name="Turroni F."/>
            <person name="Duranti S."/>
            <person name="Mancabelli L."/>
            <person name="Mangifesta M."/>
            <person name="Ferrario C."/>
            <person name="Modesto M."/>
            <person name="Mattarelli P."/>
            <person name="Jiri K."/>
            <person name="van Sinderen D."/>
            <person name="Ventura M."/>
        </authorList>
    </citation>
    <scope>NUCLEOTIDE SEQUENCE [LARGE SCALE GENOMIC DNA]</scope>
    <source>
        <strain evidence="2 3">DSM 24762</strain>
    </source>
</reference>
<dbReference type="EMBL" id="MWWT01000008">
    <property type="protein sequence ID" value="OZG53744.1"/>
    <property type="molecule type" value="Genomic_DNA"/>
</dbReference>